<feature type="transmembrane region" description="Helical" evidence="4">
    <location>
        <begin position="138"/>
        <end position="159"/>
    </location>
</feature>
<feature type="transmembrane region" description="Helical" evidence="4">
    <location>
        <begin position="282"/>
        <end position="306"/>
    </location>
</feature>
<dbReference type="InterPro" id="IPR011701">
    <property type="entry name" value="MFS"/>
</dbReference>
<feature type="transmembrane region" description="Helical" evidence="4">
    <location>
        <begin position="12"/>
        <end position="33"/>
    </location>
</feature>
<dbReference type="STRING" id="299467.A0A443SSA6"/>
<dbReference type="OrthoDB" id="6512734at2759"/>
<dbReference type="GO" id="GO:0022857">
    <property type="term" value="F:transmembrane transporter activity"/>
    <property type="evidence" value="ECO:0007669"/>
    <property type="project" value="InterPro"/>
</dbReference>
<dbReference type="AlphaFoldDB" id="A0A443SSA6"/>
<protein>
    <submittedName>
        <fullName evidence="5">Sodium-dependent glucose transporter 1-like protein</fullName>
    </submittedName>
</protein>
<sequence>MLFWQEIKAHKYRFLKTAVLYASFIFLGANAALPGATLLDLQIAVNVGIEQITFILPSRSAGYALGAFANTLVVDTIDTQLTLLFSISLSIISVAVIPWNRSFIGLCVNLFIGGFLTGILDSEAIPVPYTPSDLKIPYAYSIVSVYTFLVFIALLLVYVKKRDNKPHPSRRPDSSQRPDSEISTFTYVSIVAVTSTFMLIYCGLELVFGTLLLTYAVKCDLRLSKSMAAFLTSAYWGGYTFFRLFVVLIVEKVGCQKLLIFDLAVIMLSNVILMPFGNTYLWGLWTGVILVGIGTSSVFGAVFGFLEDFVTVTGKMTSTFMYKCLKLKKKVIHENPIYSVKL</sequence>
<dbReference type="EMBL" id="NCKV01000530">
    <property type="protein sequence ID" value="RWS30372.1"/>
    <property type="molecule type" value="Genomic_DNA"/>
</dbReference>
<evidence type="ECO:0000256" key="3">
    <source>
        <dbReference type="ARBA" id="ARBA00023136"/>
    </source>
</evidence>
<dbReference type="Gene3D" id="1.20.1250.20">
    <property type="entry name" value="MFS general substrate transporter like domains"/>
    <property type="match status" value="1"/>
</dbReference>
<keyword evidence="5" id="KW-0762">Sugar transport</keyword>
<evidence type="ECO:0000313" key="6">
    <source>
        <dbReference type="Proteomes" id="UP000288716"/>
    </source>
</evidence>
<keyword evidence="3 4" id="KW-0472">Membrane</keyword>
<evidence type="ECO:0000313" key="5">
    <source>
        <dbReference type="EMBL" id="RWS30372.1"/>
    </source>
</evidence>
<evidence type="ECO:0000256" key="4">
    <source>
        <dbReference type="SAM" id="Phobius"/>
    </source>
</evidence>
<feature type="transmembrane region" description="Helical" evidence="4">
    <location>
        <begin position="227"/>
        <end position="246"/>
    </location>
</feature>
<keyword evidence="5" id="KW-0813">Transport</keyword>
<gene>
    <name evidence="5" type="ORF">B4U80_13623</name>
</gene>
<comment type="caution">
    <text evidence="5">The sequence shown here is derived from an EMBL/GenBank/DDBJ whole genome shotgun (WGS) entry which is preliminary data.</text>
</comment>
<reference evidence="5 6" key="1">
    <citation type="journal article" date="2018" name="Gigascience">
        <title>Genomes of trombidid mites reveal novel predicted allergens and laterally-transferred genes associated with secondary metabolism.</title>
        <authorList>
            <person name="Dong X."/>
            <person name="Chaisiri K."/>
            <person name="Xia D."/>
            <person name="Armstrong S.D."/>
            <person name="Fang Y."/>
            <person name="Donnelly M.J."/>
            <person name="Kadowaki T."/>
            <person name="McGarry J.W."/>
            <person name="Darby A.C."/>
            <person name="Makepeace B.L."/>
        </authorList>
    </citation>
    <scope>NUCLEOTIDE SEQUENCE [LARGE SCALE GENOMIC DNA]</scope>
    <source>
        <strain evidence="5">UoL-UT</strain>
    </source>
</reference>
<dbReference type="SUPFAM" id="SSF103473">
    <property type="entry name" value="MFS general substrate transporter"/>
    <property type="match status" value="1"/>
</dbReference>
<feature type="transmembrane region" description="Helical" evidence="4">
    <location>
        <begin position="258"/>
        <end position="276"/>
    </location>
</feature>
<keyword evidence="2 4" id="KW-1133">Transmembrane helix</keyword>
<dbReference type="Proteomes" id="UP000288716">
    <property type="component" value="Unassembled WGS sequence"/>
</dbReference>
<feature type="transmembrane region" description="Helical" evidence="4">
    <location>
        <begin position="106"/>
        <end position="126"/>
    </location>
</feature>
<dbReference type="Pfam" id="PF07690">
    <property type="entry name" value="MFS_1"/>
    <property type="match status" value="1"/>
</dbReference>
<dbReference type="InterPro" id="IPR036259">
    <property type="entry name" value="MFS_trans_sf"/>
</dbReference>
<feature type="transmembrane region" description="Helical" evidence="4">
    <location>
        <begin position="81"/>
        <end position="99"/>
    </location>
</feature>
<proteinExistence type="predicted"/>
<dbReference type="PANTHER" id="PTHR23121:SF9">
    <property type="entry name" value="SODIUM-DEPENDENT GLUCOSE TRANSPORTER 1"/>
    <property type="match status" value="1"/>
</dbReference>
<dbReference type="VEuPathDB" id="VectorBase:LDEU001666"/>
<feature type="transmembrane region" description="Helical" evidence="4">
    <location>
        <begin position="185"/>
        <end position="215"/>
    </location>
</feature>
<accession>A0A443SSA6</accession>
<keyword evidence="6" id="KW-1185">Reference proteome</keyword>
<evidence type="ECO:0000256" key="1">
    <source>
        <dbReference type="ARBA" id="ARBA00022692"/>
    </source>
</evidence>
<evidence type="ECO:0000256" key="2">
    <source>
        <dbReference type="ARBA" id="ARBA00022989"/>
    </source>
</evidence>
<name>A0A443SSA6_9ACAR</name>
<organism evidence="5 6">
    <name type="scientific">Leptotrombidium deliense</name>
    <dbReference type="NCBI Taxonomy" id="299467"/>
    <lineage>
        <taxon>Eukaryota</taxon>
        <taxon>Metazoa</taxon>
        <taxon>Ecdysozoa</taxon>
        <taxon>Arthropoda</taxon>
        <taxon>Chelicerata</taxon>
        <taxon>Arachnida</taxon>
        <taxon>Acari</taxon>
        <taxon>Acariformes</taxon>
        <taxon>Trombidiformes</taxon>
        <taxon>Prostigmata</taxon>
        <taxon>Anystina</taxon>
        <taxon>Parasitengona</taxon>
        <taxon>Trombiculoidea</taxon>
        <taxon>Trombiculidae</taxon>
        <taxon>Leptotrombidium</taxon>
    </lineage>
</organism>
<dbReference type="PANTHER" id="PTHR23121">
    <property type="entry name" value="SODIUM-DEPENDENT GLUCOSE TRANSPORTER 1"/>
    <property type="match status" value="1"/>
</dbReference>
<keyword evidence="1 4" id="KW-0812">Transmembrane</keyword>